<keyword evidence="10" id="KW-0865">Zymogen</keyword>
<dbReference type="Pfam" id="PF00026">
    <property type="entry name" value="Asp"/>
    <property type="match status" value="1"/>
</dbReference>
<dbReference type="InterPro" id="IPR001461">
    <property type="entry name" value="Aspartic_peptidase_A1"/>
</dbReference>
<dbReference type="PROSITE" id="PS00141">
    <property type="entry name" value="ASP_PROTEASE"/>
    <property type="match status" value="1"/>
</dbReference>
<evidence type="ECO:0000313" key="17">
    <source>
        <dbReference type="Proteomes" id="UP001152885"/>
    </source>
</evidence>
<dbReference type="Gene3D" id="2.40.70.10">
    <property type="entry name" value="Acid Proteases"/>
    <property type="match status" value="2"/>
</dbReference>
<dbReference type="EC" id="3.4.23.24" evidence="4"/>
<dbReference type="GO" id="GO:0006508">
    <property type="term" value="P:proteolysis"/>
    <property type="evidence" value="ECO:0007669"/>
    <property type="project" value="UniProtKB-KW"/>
</dbReference>
<evidence type="ECO:0000256" key="10">
    <source>
        <dbReference type="ARBA" id="ARBA00023145"/>
    </source>
</evidence>
<evidence type="ECO:0000256" key="6">
    <source>
        <dbReference type="ARBA" id="ARBA00022670"/>
    </source>
</evidence>
<keyword evidence="8 13" id="KW-0064">Aspartyl protease</keyword>
<name>A0A9W4TXZ4_9ASCO</name>
<keyword evidence="5" id="KW-0964">Secreted</keyword>
<comment type="caution">
    <text evidence="16">The sequence shown here is derived from an EMBL/GenBank/DDBJ whole genome shotgun (WGS) entry which is preliminary data.</text>
</comment>
<dbReference type="EMBL" id="CANTUO010000004">
    <property type="protein sequence ID" value="CAI5759230.1"/>
    <property type="molecule type" value="Genomic_DNA"/>
</dbReference>
<keyword evidence="17" id="KW-1185">Reference proteome</keyword>
<dbReference type="GO" id="GO:0005576">
    <property type="term" value="C:extracellular region"/>
    <property type="evidence" value="ECO:0007669"/>
    <property type="project" value="UniProtKB-SubCell"/>
</dbReference>
<sequence length="401" mass="44799">MNFFIYLLFAIFTECFKLDFKVQTIENKEKHKRDQSSLLNFKSLKNVYVTQLEIGSNKDKVNVSIDTGSSDLWVMGSDIQCFTIDQLHTLESPDIPEIFDDLDESYSCSDNGTFSYENSTTFELTDEEFSIGYADGSVALGYWGSDDVSQVRNLRFGIANVSSIDIGILGIGQNADYDNFPTKLKDQGIINETIYSIYLDGDSGSVLFGDIDDSKFDGELTTLPMTDRASINITNFSIGDKNFDTTDAIIDTGSTFSTLPKEWIDAIGKVINGVYNEDEDAYRIDCKSYDQTFTFDVDNSTIEIPISTFITKYQDACYLGIMDEAIIGGVIFGSDILKNLYLVYNLDEDTLSIAPIANQTVKPADSESTKTEPAKTNTNDGIMLYPYLSFVPLSMYIAFLY</sequence>
<keyword evidence="9 13" id="KW-0378">Hydrolase</keyword>
<dbReference type="PRINTS" id="PR00792">
    <property type="entry name" value="PEPSIN"/>
</dbReference>
<dbReference type="PANTHER" id="PTHR47966">
    <property type="entry name" value="BETA-SITE APP-CLEAVING ENZYME, ISOFORM A-RELATED"/>
    <property type="match status" value="1"/>
</dbReference>
<keyword evidence="7 14" id="KW-0732">Signal</keyword>
<evidence type="ECO:0000256" key="4">
    <source>
        <dbReference type="ARBA" id="ARBA00013207"/>
    </source>
</evidence>
<dbReference type="Proteomes" id="UP001152885">
    <property type="component" value="Unassembled WGS sequence"/>
</dbReference>
<gene>
    <name evidence="16" type="ORF">CANVERA_P3739</name>
</gene>
<feature type="signal peptide" evidence="14">
    <location>
        <begin position="1"/>
        <end position="15"/>
    </location>
</feature>
<dbReference type="SUPFAM" id="SSF50630">
    <property type="entry name" value="Acid proteases"/>
    <property type="match status" value="1"/>
</dbReference>
<evidence type="ECO:0000256" key="14">
    <source>
        <dbReference type="SAM" id="SignalP"/>
    </source>
</evidence>
<dbReference type="InterPro" id="IPR021109">
    <property type="entry name" value="Peptidase_aspartic_dom_sf"/>
</dbReference>
<feature type="domain" description="Peptidase A1" evidence="15">
    <location>
        <begin position="48"/>
        <end position="354"/>
    </location>
</feature>
<dbReference type="CDD" id="cd05474">
    <property type="entry name" value="SAP_like"/>
    <property type="match status" value="1"/>
</dbReference>
<evidence type="ECO:0000256" key="13">
    <source>
        <dbReference type="RuleBase" id="RU000454"/>
    </source>
</evidence>
<evidence type="ECO:0000256" key="1">
    <source>
        <dbReference type="ARBA" id="ARBA00001675"/>
    </source>
</evidence>
<feature type="active site" evidence="12">
    <location>
        <position position="66"/>
    </location>
</feature>
<organism evidence="16 17">
    <name type="scientific">Candida verbasci</name>
    <dbReference type="NCBI Taxonomy" id="1227364"/>
    <lineage>
        <taxon>Eukaryota</taxon>
        <taxon>Fungi</taxon>
        <taxon>Dikarya</taxon>
        <taxon>Ascomycota</taxon>
        <taxon>Saccharomycotina</taxon>
        <taxon>Pichiomycetes</taxon>
        <taxon>Debaryomycetaceae</taxon>
        <taxon>Candida/Lodderomyces clade</taxon>
        <taxon>Candida</taxon>
    </lineage>
</organism>
<comment type="catalytic activity">
    <reaction evidence="1">
        <text>Preferential cleavage at the carboxyl of hydrophobic amino acids, but fails to cleave 15-Leu-|-Tyr-16, 16-Tyr-|-Leu-17 and 24-Phe-|-Phe-25 of insulin B chain. Activates trypsinogen, and degrades keratin.</text>
        <dbReference type="EC" id="3.4.23.24"/>
    </reaction>
</comment>
<evidence type="ECO:0000256" key="3">
    <source>
        <dbReference type="ARBA" id="ARBA00007447"/>
    </source>
</evidence>
<dbReference type="AlphaFoldDB" id="A0A9W4TXZ4"/>
<feature type="chain" id="PRO_5040900821" description="candidapepsin" evidence="14">
    <location>
        <begin position="16"/>
        <end position="401"/>
    </location>
</feature>
<reference evidence="16" key="1">
    <citation type="submission" date="2022-12" db="EMBL/GenBank/DDBJ databases">
        <authorList>
            <person name="Brejova B."/>
        </authorList>
    </citation>
    <scope>NUCLEOTIDE SEQUENCE</scope>
</reference>
<proteinExistence type="inferred from homology"/>
<evidence type="ECO:0000256" key="12">
    <source>
        <dbReference type="PIRSR" id="PIRSR601461-1"/>
    </source>
</evidence>
<comment type="subcellular location">
    <subcellularLocation>
        <location evidence="2">Secreted</location>
    </subcellularLocation>
</comment>
<evidence type="ECO:0000259" key="15">
    <source>
        <dbReference type="PROSITE" id="PS51767"/>
    </source>
</evidence>
<evidence type="ECO:0000256" key="7">
    <source>
        <dbReference type="ARBA" id="ARBA00022729"/>
    </source>
</evidence>
<dbReference type="InterPro" id="IPR033121">
    <property type="entry name" value="PEPTIDASE_A1"/>
</dbReference>
<dbReference type="GO" id="GO:0004190">
    <property type="term" value="F:aspartic-type endopeptidase activity"/>
    <property type="evidence" value="ECO:0007669"/>
    <property type="project" value="UniProtKB-KW"/>
</dbReference>
<evidence type="ECO:0000256" key="11">
    <source>
        <dbReference type="ARBA" id="ARBA00023157"/>
    </source>
</evidence>
<evidence type="ECO:0000256" key="9">
    <source>
        <dbReference type="ARBA" id="ARBA00022801"/>
    </source>
</evidence>
<keyword evidence="11" id="KW-1015">Disulfide bond</keyword>
<dbReference type="PANTHER" id="PTHR47966:SF65">
    <property type="entry name" value="ASPARTIC-TYPE ENDOPEPTIDASE"/>
    <property type="match status" value="1"/>
</dbReference>
<comment type="similarity">
    <text evidence="3 13">Belongs to the peptidase A1 family.</text>
</comment>
<keyword evidence="6 13" id="KW-0645">Protease</keyword>
<dbReference type="OrthoDB" id="771136at2759"/>
<dbReference type="InterPro" id="IPR033876">
    <property type="entry name" value="SAP-like"/>
</dbReference>
<evidence type="ECO:0000256" key="5">
    <source>
        <dbReference type="ARBA" id="ARBA00022525"/>
    </source>
</evidence>
<evidence type="ECO:0000256" key="8">
    <source>
        <dbReference type="ARBA" id="ARBA00022750"/>
    </source>
</evidence>
<dbReference type="InterPro" id="IPR001969">
    <property type="entry name" value="Aspartic_peptidase_AS"/>
</dbReference>
<accession>A0A9W4TXZ4</accession>
<evidence type="ECO:0000256" key="2">
    <source>
        <dbReference type="ARBA" id="ARBA00004613"/>
    </source>
</evidence>
<dbReference type="PROSITE" id="PS51767">
    <property type="entry name" value="PEPTIDASE_A1"/>
    <property type="match status" value="1"/>
</dbReference>
<protein>
    <recommendedName>
        <fullName evidence="4">candidapepsin</fullName>
        <ecNumber evidence="4">3.4.23.24</ecNumber>
    </recommendedName>
</protein>
<evidence type="ECO:0000313" key="16">
    <source>
        <dbReference type="EMBL" id="CAI5759230.1"/>
    </source>
</evidence>
<feature type="active site" evidence="12">
    <location>
        <position position="251"/>
    </location>
</feature>